<sequence>MELESGNQACSYIIQSQEEEIKRAALELHESINQNLYTLQTGLNFIESGIEQPELRNYAKEMSGLMERTIREVRLLSVELYPNTLSTLGLTAAVKSYAKLFTNTFGILIDVESQGGEKLLSDPESLAAFRVCQEALINIAKYADTDKAKIAFTWGEFSVKIEIKDTGKGFDTNEVMESGRSMGIAAMGERMRLVGGQCNLSSELDKGTTVSIVLPIQS</sequence>
<comment type="caution">
    <text evidence="9">The sequence shown here is derived from an EMBL/GenBank/DDBJ whole genome shotgun (WGS) entry which is preliminary data.</text>
</comment>
<keyword evidence="5" id="KW-0418">Kinase</keyword>
<evidence type="ECO:0000313" key="10">
    <source>
        <dbReference type="Proteomes" id="UP000619534"/>
    </source>
</evidence>
<accession>A0ABQ1PNL6</accession>
<evidence type="ECO:0000256" key="7">
    <source>
        <dbReference type="ARBA" id="ARBA00023012"/>
    </source>
</evidence>
<keyword evidence="3" id="KW-0808">Transferase</keyword>
<evidence type="ECO:0000259" key="8">
    <source>
        <dbReference type="PROSITE" id="PS50109"/>
    </source>
</evidence>
<dbReference type="EC" id="2.7.13.3" evidence="2"/>
<dbReference type="SUPFAM" id="SSF55874">
    <property type="entry name" value="ATPase domain of HSP90 chaperone/DNA topoisomerase II/histidine kinase"/>
    <property type="match status" value="1"/>
</dbReference>
<evidence type="ECO:0000256" key="2">
    <source>
        <dbReference type="ARBA" id="ARBA00012438"/>
    </source>
</evidence>
<dbReference type="PANTHER" id="PTHR24421">
    <property type="entry name" value="NITRATE/NITRITE SENSOR PROTEIN NARX-RELATED"/>
    <property type="match status" value="1"/>
</dbReference>
<keyword evidence="10" id="KW-1185">Reference proteome</keyword>
<name>A0ABQ1PNL6_9BACI</name>
<evidence type="ECO:0000256" key="5">
    <source>
        <dbReference type="ARBA" id="ARBA00022777"/>
    </source>
</evidence>
<dbReference type="PROSITE" id="PS50109">
    <property type="entry name" value="HIS_KIN"/>
    <property type="match status" value="1"/>
</dbReference>
<organism evidence="9 10">
    <name type="scientific">Thalassobacillus devorans</name>
    <dbReference type="NCBI Taxonomy" id="279813"/>
    <lineage>
        <taxon>Bacteria</taxon>
        <taxon>Bacillati</taxon>
        <taxon>Bacillota</taxon>
        <taxon>Bacilli</taxon>
        <taxon>Bacillales</taxon>
        <taxon>Bacillaceae</taxon>
        <taxon>Thalassobacillus</taxon>
    </lineage>
</organism>
<dbReference type="RefSeq" id="WP_062438677.1">
    <property type="nucleotide sequence ID" value="NZ_BMCJ01000007.1"/>
</dbReference>
<dbReference type="InterPro" id="IPR004358">
    <property type="entry name" value="Sig_transdc_His_kin-like_C"/>
</dbReference>
<keyword evidence="4" id="KW-0547">Nucleotide-binding</keyword>
<dbReference type="EMBL" id="BMCJ01000007">
    <property type="protein sequence ID" value="GGD00340.1"/>
    <property type="molecule type" value="Genomic_DNA"/>
</dbReference>
<dbReference type="InterPro" id="IPR003594">
    <property type="entry name" value="HATPase_dom"/>
</dbReference>
<comment type="catalytic activity">
    <reaction evidence="1">
        <text>ATP + protein L-histidine = ADP + protein N-phospho-L-histidine.</text>
        <dbReference type="EC" id="2.7.13.3"/>
    </reaction>
</comment>
<dbReference type="Proteomes" id="UP000619534">
    <property type="component" value="Unassembled WGS sequence"/>
</dbReference>
<dbReference type="Gene3D" id="3.30.565.10">
    <property type="entry name" value="Histidine kinase-like ATPase, C-terminal domain"/>
    <property type="match status" value="1"/>
</dbReference>
<dbReference type="SMART" id="SM00387">
    <property type="entry name" value="HATPase_c"/>
    <property type="match status" value="1"/>
</dbReference>
<reference evidence="10" key="1">
    <citation type="journal article" date="2019" name="Int. J. Syst. Evol. Microbiol.">
        <title>The Global Catalogue of Microorganisms (GCM) 10K type strain sequencing project: providing services to taxonomists for standard genome sequencing and annotation.</title>
        <authorList>
            <consortium name="The Broad Institute Genomics Platform"/>
            <consortium name="The Broad Institute Genome Sequencing Center for Infectious Disease"/>
            <person name="Wu L."/>
            <person name="Ma J."/>
        </authorList>
    </citation>
    <scope>NUCLEOTIDE SEQUENCE [LARGE SCALE GENOMIC DNA]</scope>
    <source>
        <strain evidence="10">CCM 7282</strain>
    </source>
</reference>
<evidence type="ECO:0000313" key="9">
    <source>
        <dbReference type="EMBL" id="GGD00340.1"/>
    </source>
</evidence>
<keyword evidence="6" id="KW-0067">ATP-binding</keyword>
<gene>
    <name evidence="9" type="ORF">GCM10007216_33860</name>
</gene>
<dbReference type="InterPro" id="IPR036890">
    <property type="entry name" value="HATPase_C_sf"/>
</dbReference>
<protein>
    <recommendedName>
        <fullName evidence="2">histidine kinase</fullName>
        <ecNumber evidence="2">2.7.13.3</ecNumber>
    </recommendedName>
</protein>
<proteinExistence type="predicted"/>
<evidence type="ECO:0000256" key="6">
    <source>
        <dbReference type="ARBA" id="ARBA00022840"/>
    </source>
</evidence>
<feature type="domain" description="Histidine kinase" evidence="8">
    <location>
        <begin position="27"/>
        <end position="218"/>
    </location>
</feature>
<evidence type="ECO:0000256" key="1">
    <source>
        <dbReference type="ARBA" id="ARBA00000085"/>
    </source>
</evidence>
<dbReference type="PANTHER" id="PTHR24421:SF10">
    <property type="entry name" value="NITRATE_NITRITE SENSOR PROTEIN NARQ"/>
    <property type="match status" value="1"/>
</dbReference>
<dbReference type="InterPro" id="IPR050482">
    <property type="entry name" value="Sensor_HK_TwoCompSys"/>
</dbReference>
<dbReference type="Pfam" id="PF02518">
    <property type="entry name" value="HATPase_c"/>
    <property type="match status" value="1"/>
</dbReference>
<keyword evidence="7" id="KW-0902">Two-component regulatory system</keyword>
<evidence type="ECO:0000256" key="3">
    <source>
        <dbReference type="ARBA" id="ARBA00022679"/>
    </source>
</evidence>
<dbReference type="InterPro" id="IPR005467">
    <property type="entry name" value="His_kinase_dom"/>
</dbReference>
<dbReference type="CDD" id="cd16917">
    <property type="entry name" value="HATPase_UhpB-NarQ-NarX-like"/>
    <property type="match status" value="1"/>
</dbReference>
<dbReference type="PRINTS" id="PR00344">
    <property type="entry name" value="BCTRLSENSOR"/>
</dbReference>
<evidence type="ECO:0000256" key="4">
    <source>
        <dbReference type="ARBA" id="ARBA00022741"/>
    </source>
</evidence>